<dbReference type="EMBL" id="FWZB01000039">
    <property type="protein sequence ID" value="SME12168.1"/>
    <property type="molecule type" value="Genomic_DNA"/>
</dbReference>
<protein>
    <submittedName>
        <fullName evidence="1">Uncharacterized protein</fullName>
    </submittedName>
</protein>
<gene>
    <name evidence="1" type="ORF">BACERE00191_03154</name>
</gene>
<evidence type="ECO:0000313" key="1">
    <source>
        <dbReference type="EMBL" id="SME12168.1"/>
    </source>
</evidence>
<name>A0A1Y5ZWY9_9BACI</name>
<dbReference type="AlphaFoldDB" id="A0A1Y5ZWY9"/>
<organism evidence="1 2">
    <name type="scientific">Bacillus pacificus</name>
    <dbReference type="NCBI Taxonomy" id="2026187"/>
    <lineage>
        <taxon>Bacteria</taxon>
        <taxon>Bacillati</taxon>
        <taxon>Bacillota</taxon>
        <taxon>Bacilli</taxon>
        <taxon>Bacillales</taxon>
        <taxon>Bacillaceae</taxon>
        <taxon>Bacillus</taxon>
        <taxon>Bacillus cereus group</taxon>
    </lineage>
</organism>
<reference evidence="2" key="1">
    <citation type="submission" date="2017-04" db="EMBL/GenBank/DDBJ databases">
        <authorList>
            <person name="Criscuolo A."/>
        </authorList>
    </citation>
    <scope>NUCLEOTIDE SEQUENCE [LARGE SCALE GENOMIC DNA]</scope>
</reference>
<dbReference type="Proteomes" id="UP000194499">
    <property type="component" value="Unassembled WGS sequence"/>
</dbReference>
<dbReference type="RefSeq" id="WP_000107286.1">
    <property type="nucleotide sequence ID" value="NZ_CP093424.1"/>
</dbReference>
<evidence type="ECO:0000313" key="2">
    <source>
        <dbReference type="Proteomes" id="UP000194499"/>
    </source>
</evidence>
<proteinExistence type="predicted"/>
<sequence>MSTQSSVQMDEMLKILFHLSRKPTIHLVNGLFHEAFELHDQLTITHLNVEYTQKRLTNSYQTKRSDKVLQVKNNDDVFHYHLEFQLKNDSTMPYRMFDYGCCIAEECQKSIGIYDKFVFPRQLVLFIEEDEKIPDFLSMELHFTSGGFHYQVPVEKYWKQDVNQLMKRNLYALLPIQPFNYRKNLNKILDRKPSKNRDEEIRAILDKIQDEVKILVEIIIGYYNRDELTFDDTDKMLIVLTNVTEHVFQKNSEYHIIKKEVDNMINTLWSPVKERKVRVEAFKELIYDVLQDKNLDTQNEELRTKLNKIDDPNQMKQLARRVHNVKKIDDLFSK</sequence>
<accession>A0A1Y5ZWY9</accession>